<dbReference type="RefSeq" id="WP_246915587.1">
    <property type="nucleotide sequence ID" value="NZ_CP090145.1"/>
</dbReference>
<dbReference type="Proteomes" id="UP000830454">
    <property type="component" value="Chromosome"/>
</dbReference>
<evidence type="ECO:0000313" key="1">
    <source>
        <dbReference type="EMBL" id="UOX32744.1"/>
    </source>
</evidence>
<dbReference type="InterPro" id="IPR012337">
    <property type="entry name" value="RNaseH-like_sf"/>
</dbReference>
<evidence type="ECO:0000313" key="2">
    <source>
        <dbReference type="Proteomes" id="UP000830454"/>
    </source>
</evidence>
<keyword evidence="2" id="KW-1185">Reference proteome</keyword>
<gene>
    <name evidence="1" type="ORF">LXD69_11930</name>
</gene>
<organism evidence="1 2">
    <name type="scientific">Flavobacterium sediminilitoris</name>
    <dbReference type="NCBI Taxonomy" id="2024526"/>
    <lineage>
        <taxon>Bacteria</taxon>
        <taxon>Pseudomonadati</taxon>
        <taxon>Bacteroidota</taxon>
        <taxon>Flavobacteriia</taxon>
        <taxon>Flavobacteriales</taxon>
        <taxon>Flavobacteriaceae</taxon>
        <taxon>Flavobacterium</taxon>
    </lineage>
</organism>
<evidence type="ECO:0008006" key="3">
    <source>
        <dbReference type="Google" id="ProtNLM"/>
    </source>
</evidence>
<protein>
    <recommendedName>
        <fullName evidence="3">Integrase-like protein</fullName>
    </recommendedName>
</protein>
<accession>A0ABY4HIU8</accession>
<name>A0ABY4HIU8_9FLAO</name>
<proteinExistence type="predicted"/>
<dbReference type="EMBL" id="CP090145">
    <property type="protein sequence ID" value="UOX32744.1"/>
    <property type="molecule type" value="Genomic_DNA"/>
</dbReference>
<dbReference type="SUPFAM" id="SSF53098">
    <property type="entry name" value="Ribonuclease H-like"/>
    <property type="match status" value="1"/>
</dbReference>
<reference evidence="1" key="2">
    <citation type="submission" date="2022-04" db="EMBL/GenBank/DDBJ databases">
        <title>Complete Genome Sequence of Flavobacterium sediminilitoris YSM-43, Isolated from a Tidal Sediment.</title>
        <authorList>
            <person name="Lee P.A."/>
        </authorList>
    </citation>
    <scope>NUCLEOTIDE SEQUENCE</scope>
    <source>
        <strain evidence="1">YSM-43</strain>
    </source>
</reference>
<reference evidence="1" key="1">
    <citation type="submission" date="2021-12" db="EMBL/GenBank/DDBJ databases">
        <authorList>
            <person name="Cha I.-T."/>
            <person name="Lee K.-E."/>
            <person name="Park S.-J."/>
        </authorList>
    </citation>
    <scope>NUCLEOTIDE SEQUENCE</scope>
    <source>
        <strain evidence="1">YSM-43</strain>
    </source>
</reference>
<sequence>MNREFTVIKENTAWVQTITHIRTGQGWLYSTLVIDLFDRKVFKGLLSNTMRAKDTNRFDIVQSRINH</sequence>